<dbReference type="STRING" id="1034943.BN59_01643"/>
<name>A0A078KSC5_9GAMM</name>
<reference evidence="2 3" key="1">
    <citation type="submission" date="2014-06" db="EMBL/GenBank/DDBJ databases">
        <authorList>
            <person name="Urmite Genomes Urmite Genomes"/>
        </authorList>
    </citation>
    <scope>NUCLEOTIDE SEQUENCE [LARGE SCALE GENOMIC DNA]</scope>
</reference>
<evidence type="ECO:0000313" key="3">
    <source>
        <dbReference type="Proteomes" id="UP000044071"/>
    </source>
</evidence>
<dbReference type="Gene3D" id="3.30.70.1290">
    <property type="entry name" value="Transposase IS200-like"/>
    <property type="match status" value="1"/>
</dbReference>
<sequence length="211" mass="25359">MPRASRVYASGEVFHITHRCHQKQFLLRFKQDRDRYRYWLFEARKRYGFSILNYMITSNHIHLLVKCTNEDTVPLSMQLVAGRTAQEYNLRKKRTGAFWEDRYHVSIVEAEDYLHRCFTYIDMNMVRTGQILHPIEWEHCGYYELFSGRQRYQVLAITELVAFLGYSSFESFKENHQETINDVLKAGKLNREPFWTENKIIGSPEFIKYFS</sequence>
<dbReference type="GO" id="GO:0006313">
    <property type="term" value="P:DNA transposition"/>
    <property type="evidence" value="ECO:0007669"/>
    <property type="project" value="InterPro"/>
</dbReference>
<dbReference type="GO" id="GO:0004803">
    <property type="term" value="F:transposase activity"/>
    <property type="evidence" value="ECO:0007669"/>
    <property type="project" value="InterPro"/>
</dbReference>
<gene>
    <name evidence="2" type="ORF">BN59_01643</name>
</gene>
<accession>A0A078KSC5</accession>
<dbReference type="SUPFAM" id="SSF143422">
    <property type="entry name" value="Transposase IS200-like"/>
    <property type="match status" value="1"/>
</dbReference>
<evidence type="ECO:0000313" key="2">
    <source>
        <dbReference type="EMBL" id="CDZ77360.1"/>
    </source>
</evidence>
<dbReference type="eggNOG" id="COG1943">
    <property type="taxonomic scope" value="Bacteria"/>
</dbReference>
<organism evidence="2 3">
    <name type="scientific">Legionella massiliensis</name>
    <dbReference type="NCBI Taxonomy" id="1034943"/>
    <lineage>
        <taxon>Bacteria</taxon>
        <taxon>Pseudomonadati</taxon>
        <taxon>Pseudomonadota</taxon>
        <taxon>Gammaproteobacteria</taxon>
        <taxon>Legionellales</taxon>
        <taxon>Legionellaceae</taxon>
        <taxon>Legionella</taxon>
    </lineage>
</organism>
<evidence type="ECO:0000259" key="1">
    <source>
        <dbReference type="SMART" id="SM01321"/>
    </source>
</evidence>
<protein>
    <submittedName>
        <fullName evidence="2">Transposase</fullName>
    </submittedName>
</protein>
<dbReference type="PANTHER" id="PTHR34322:SF2">
    <property type="entry name" value="TRANSPOSASE IS200-LIKE DOMAIN-CONTAINING PROTEIN"/>
    <property type="match status" value="1"/>
</dbReference>
<dbReference type="GO" id="GO:0003677">
    <property type="term" value="F:DNA binding"/>
    <property type="evidence" value="ECO:0007669"/>
    <property type="project" value="InterPro"/>
</dbReference>
<keyword evidence="3" id="KW-1185">Reference proteome</keyword>
<dbReference type="EMBL" id="CCSB01000002">
    <property type="protein sequence ID" value="CDZ77360.1"/>
    <property type="molecule type" value="Genomic_DNA"/>
</dbReference>
<dbReference type="InterPro" id="IPR036515">
    <property type="entry name" value="Transposase_17_sf"/>
</dbReference>
<dbReference type="InterPro" id="IPR002686">
    <property type="entry name" value="Transposase_17"/>
</dbReference>
<dbReference type="RefSeq" id="WP_052403203.1">
    <property type="nucleotide sequence ID" value="NZ_CCVW01000002.1"/>
</dbReference>
<dbReference type="Proteomes" id="UP000044071">
    <property type="component" value="Unassembled WGS sequence"/>
</dbReference>
<dbReference type="AlphaFoldDB" id="A0A078KSC5"/>
<dbReference type="SMART" id="SM01321">
    <property type="entry name" value="Y1_Tnp"/>
    <property type="match status" value="1"/>
</dbReference>
<dbReference type="PANTHER" id="PTHR34322">
    <property type="entry name" value="TRANSPOSASE, Y1_TNP DOMAIN-CONTAINING"/>
    <property type="match status" value="1"/>
</dbReference>
<dbReference type="Pfam" id="PF01797">
    <property type="entry name" value="Y1_Tnp"/>
    <property type="match status" value="1"/>
</dbReference>
<feature type="domain" description="Transposase IS200-like" evidence="1">
    <location>
        <begin position="9"/>
        <end position="124"/>
    </location>
</feature>
<proteinExistence type="predicted"/>